<evidence type="ECO:0000313" key="2">
    <source>
        <dbReference type="Proteomes" id="UP000078492"/>
    </source>
</evidence>
<organism evidence="1 2">
    <name type="scientific">Trachymyrmex cornetzi</name>
    <dbReference type="NCBI Taxonomy" id="471704"/>
    <lineage>
        <taxon>Eukaryota</taxon>
        <taxon>Metazoa</taxon>
        <taxon>Ecdysozoa</taxon>
        <taxon>Arthropoda</taxon>
        <taxon>Hexapoda</taxon>
        <taxon>Insecta</taxon>
        <taxon>Pterygota</taxon>
        <taxon>Neoptera</taxon>
        <taxon>Endopterygota</taxon>
        <taxon>Hymenoptera</taxon>
        <taxon>Apocrita</taxon>
        <taxon>Aculeata</taxon>
        <taxon>Formicoidea</taxon>
        <taxon>Formicidae</taxon>
        <taxon>Myrmicinae</taxon>
        <taxon>Trachymyrmex</taxon>
    </lineage>
</organism>
<reference evidence="1 2" key="1">
    <citation type="submission" date="2015-09" db="EMBL/GenBank/DDBJ databases">
        <title>Trachymyrmex cornetzi WGS genome.</title>
        <authorList>
            <person name="Nygaard S."/>
            <person name="Hu H."/>
            <person name="Boomsma J."/>
            <person name="Zhang G."/>
        </authorList>
    </citation>
    <scope>NUCLEOTIDE SEQUENCE [LARGE SCALE GENOMIC DNA]</scope>
    <source>
        <strain evidence="1">Tcor2-1</strain>
        <tissue evidence="1">Whole body</tissue>
    </source>
</reference>
<keyword evidence="2" id="KW-1185">Reference proteome</keyword>
<protein>
    <submittedName>
        <fullName evidence="1">Uncharacterized protein</fullName>
    </submittedName>
</protein>
<dbReference type="AlphaFoldDB" id="A0A151J068"/>
<sequence length="158" mass="18865">MYRVLQIHTRQYDGLRSKLCMAKRSLIDNDSDFIHYTMTMTLYYKVYVIKSLSLSIKPRLPMQSLPRNSSYCLEKYSTIAPKYQQHNVGGLHELQRRELYEWYFAVRHDCGWQYWKFIVWGDLYNHKESPDSRKSVIWHRQSNSELASAGESGQTLTR</sequence>
<accession>A0A151J068</accession>
<name>A0A151J068_9HYME</name>
<gene>
    <name evidence="1" type="ORF">ALC57_13190</name>
</gene>
<proteinExistence type="predicted"/>
<dbReference type="Proteomes" id="UP000078492">
    <property type="component" value="Unassembled WGS sequence"/>
</dbReference>
<dbReference type="EMBL" id="KQ980674">
    <property type="protein sequence ID" value="KYN14598.1"/>
    <property type="molecule type" value="Genomic_DNA"/>
</dbReference>
<evidence type="ECO:0000313" key="1">
    <source>
        <dbReference type="EMBL" id="KYN14598.1"/>
    </source>
</evidence>